<reference evidence="1 2" key="1">
    <citation type="submission" date="2018-06" db="EMBL/GenBank/DDBJ databases">
        <title>A transcriptomic atlas of mushroom development highlights an independent origin of complex multicellularity.</title>
        <authorList>
            <consortium name="DOE Joint Genome Institute"/>
            <person name="Krizsan K."/>
            <person name="Almasi E."/>
            <person name="Merenyi Z."/>
            <person name="Sahu N."/>
            <person name="Viragh M."/>
            <person name="Koszo T."/>
            <person name="Mondo S."/>
            <person name="Kiss B."/>
            <person name="Balint B."/>
            <person name="Kues U."/>
            <person name="Barry K."/>
            <person name="Hegedus J.C."/>
            <person name="Henrissat B."/>
            <person name="Johnson J."/>
            <person name="Lipzen A."/>
            <person name="Ohm R."/>
            <person name="Nagy I."/>
            <person name="Pangilinan J."/>
            <person name="Yan J."/>
            <person name="Xiong Y."/>
            <person name="Grigoriev I.V."/>
            <person name="Hibbett D.S."/>
            <person name="Nagy L.G."/>
        </authorList>
    </citation>
    <scope>NUCLEOTIDE SEQUENCE [LARGE SCALE GENOMIC DNA]</scope>
    <source>
        <strain evidence="1 2">SZMC22713</strain>
    </source>
</reference>
<organism evidence="1 2">
    <name type="scientific">Rickenella mellea</name>
    <dbReference type="NCBI Taxonomy" id="50990"/>
    <lineage>
        <taxon>Eukaryota</taxon>
        <taxon>Fungi</taxon>
        <taxon>Dikarya</taxon>
        <taxon>Basidiomycota</taxon>
        <taxon>Agaricomycotina</taxon>
        <taxon>Agaricomycetes</taxon>
        <taxon>Hymenochaetales</taxon>
        <taxon>Rickenellaceae</taxon>
        <taxon>Rickenella</taxon>
    </lineage>
</organism>
<dbReference type="AlphaFoldDB" id="A0A4Y7PMR8"/>
<dbReference type="VEuPathDB" id="FungiDB:BD410DRAFT_902329"/>
<evidence type="ECO:0000313" key="1">
    <source>
        <dbReference type="EMBL" id="TDL15889.1"/>
    </source>
</evidence>
<proteinExistence type="predicted"/>
<accession>A0A4Y7PMR8</accession>
<sequence length="192" mass="21664">MTAHHPEEILLPQLNSFSSSLYGRTTLSLSRFNVSALTYLALDIASPLNILTQILESAKNSILTLRLEELCVVDNDVLSIALSAPHLQILEYPVCERPVTWLNDQMCHDTLREISISYNANPSPFGSANIFCDHFRPISKRRFPMLRTVTVAPMVDYGPYDVLGVYDLEDGKRLEDADSARPMKLFFHSPHD</sequence>
<dbReference type="Proteomes" id="UP000294933">
    <property type="component" value="Unassembled WGS sequence"/>
</dbReference>
<evidence type="ECO:0000313" key="2">
    <source>
        <dbReference type="Proteomes" id="UP000294933"/>
    </source>
</evidence>
<name>A0A4Y7PMR8_9AGAM</name>
<evidence type="ECO:0008006" key="3">
    <source>
        <dbReference type="Google" id="ProtNLM"/>
    </source>
</evidence>
<keyword evidence="2" id="KW-1185">Reference proteome</keyword>
<dbReference type="EMBL" id="ML170258">
    <property type="protein sequence ID" value="TDL15889.1"/>
    <property type="molecule type" value="Genomic_DNA"/>
</dbReference>
<gene>
    <name evidence="1" type="ORF">BD410DRAFT_902329</name>
</gene>
<protein>
    <recommendedName>
        <fullName evidence="3">F-box domain-containing protein</fullName>
    </recommendedName>
</protein>